<feature type="signal peptide" evidence="5">
    <location>
        <begin position="1"/>
        <end position="30"/>
    </location>
</feature>
<reference evidence="7" key="1">
    <citation type="submission" date="2020-11" db="EMBL/GenBank/DDBJ databases">
        <authorList>
            <person name="Whitehead M."/>
        </authorList>
    </citation>
    <scope>NUCLEOTIDE SEQUENCE</scope>
    <source>
        <strain evidence="7">EGII</strain>
    </source>
</reference>
<dbReference type="GO" id="GO:0005615">
    <property type="term" value="C:extracellular space"/>
    <property type="evidence" value="ECO:0007669"/>
    <property type="project" value="InterPro"/>
</dbReference>
<accession>A0A811UHM9</accession>
<dbReference type="Pfam" id="PF00079">
    <property type="entry name" value="Serpin"/>
    <property type="match status" value="1"/>
</dbReference>
<dbReference type="InterPro" id="IPR042185">
    <property type="entry name" value="Serpin_sf_2"/>
</dbReference>
<evidence type="ECO:0000256" key="5">
    <source>
        <dbReference type="SAM" id="SignalP"/>
    </source>
</evidence>
<dbReference type="InterPro" id="IPR023796">
    <property type="entry name" value="Serpin_dom"/>
</dbReference>
<comment type="caution">
    <text evidence="7">The sequence shown here is derived from an EMBL/GenBank/DDBJ whole genome shotgun (WGS) entry which is preliminary data.</text>
</comment>
<dbReference type="InterPro" id="IPR023795">
    <property type="entry name" value="Serpin_CS"/>
</dbReference>
<dbReference type="SMART" id="SM00093">
    <property type="entry name" value="SERPIN"/>
    <property type="match status" value="1"/>
</dbReference>
<dbReference type="PANTHER" id="PTHR11461:SF211">
    <property type="entry name" value="GH10112P-RELATED"/>
    <property type="match status" value="1"/>
</dbReference>
<dbReference type="PANTHER" id="PTHR11461">
    <property type="entry name" value="SERINE PROTEASE INHIBITOR, SERPIN"/>
    <property type="match status" value="1"/>
</dbReference>
<proteinExistence type="inferred from homology"/>
<dbReference type="SUPFAM" id="SSF56574">
    <property type="entry name" value="Serpins"/>
    <property type="match status" value="1"/>
</dbReference>
<dbReference type="EMBL" id="CAJHJT010000012">
    <property type="protein sequence ID" value="CAD6997115.1"/>
    <property type="molecule type" value="Genomic_DNA"/>
</dbReference>
<dbReference type="GO" id="GO:0004867">
    <property type="term" value="F:serine-type endopeptidase inhibitor activity"/>
    <property type="evidence" value="ECO:0007669"/>
    <property type="project" value="UniProtKB-KW"/>
</dbReference>
<evidence type="ECO:0000256" key="4">
    <source>
        <dbReference type="RuleBase" id="RU000411"/>
    </source>
</evidence>
<dbReference type="Proteomes" id="UP000606786">
    <property type="component" value="Unassembled WGS sequence"/>
</dbReference>
<keyword evidence="8" id="KW-1185">Reference proteome</keyword>
<gene>
    <name evidence="7" type="ORF">CCAP1982_LOCUS5764</name>
</gene>
<organism evidence="7 8">
    <name type="scientific">Ceratitis capitata</name>
    <name type="common">Mediterranean fruit fly</name>
    <name type="synonym">Tephritis capitata</name>
    <dbReference type="NCBI Taxonomy" id="7213"/>
    <lineage>
        <taxon>Eukaryota</taxon>
        <taxon>Metazoa</taxon>
        <taxon>Ecdysozoa</taxon>
        <taxon>Arthropoda</taxon>
        <taxon>Hexapoda</taxon>
        <taxon>Insecta</taxon>
        <taxon>Pterygota</taxon>
        <taxon>Neoptera</taxon>
        <taxon>Endopterygota</taxon>
        <taxon>Diptera</taxon>
        <taxon>Brachycera</taxon>
        <taxon>Muscomorpha</taxon>
        <taxon>Tephritoidea</taxon>
        <taxon>Tephritidae</taxon>
        <taxon>Ceratitis</taxon>
        <taxon>Ceratitis</taxon>
    </lineage>
</organism>
<evidence type="ECO:0000256" key="3">
    <source>
        <dbReference type="ARBA" id="ARBA00022900"/>
    </source>
</evidence>
<dbReference type="AlphaFoldDB" id="A0A811UHM9"/>
<dbReference type="OrthoDB" id="9440847at2759"/>
<evidence type="ECO:0000256" key="2">
    <source>
        <dbReference type="ARBA" id="ARBA00022690"/>
    </source>
</evidence>
<keyword evidence="5" id="KW-0732">Signal</keyword>
<feature type="domain" description="Serpin" evidence="6">
    <location>
        <begin position="52"/>
        <end position="360"/>
    </location>
</feature>
<name>A0A811UHM9_CERCA</name>
<keyword evidence="3" id="KW-0722">Serine protease inhibitor</keyword>
<feature type="chain" id="PRO_5032846221" evidence="5">
    <location>
        <begin position="31"/>
        <end position="362"/>
    </location>
</feature>
<keyword evidence="2" id="KW-0646">Protease inhibitor</keyword>
<evidence type="ECO:0000256" key="1">
    <source>
        <dbReference type="ARBA" id="ARBA00009500"/>
    </source>
</evidence>
<evidence type="ECO:0000313" key="8">
    <source>
        <dbReference type="Proteomes" id="UP000606786"/>
    </source>
</evidence>
<protein>
    <submittedName>
        <fullName evidence="7">(Mediterranean fruit fly) hypothetical protein</fullName>
    </submittedName>
</protein>
<dbReference type="Gene3D" id="2.30.39.10">
    <property type="entry name" value="Alpha-1-antitrypsin, domain 1"/>
    <property type="match status" value="1"/>
</dbReference>
<dbReference type="InterPro" id="IPR036186">
    <property type="entry name" value="Serpin_sf"/>
</dbReference>
<comment type="similarity">
    <text evidence="1 4">Belongs to the serpin family.</text>
</comment>
<evidence type="ECO:0000313" key="7">
    <source>
        <dbReference type="EMBL" id="CAD6997115.1"/>
    </source>
</evidence>
<dbReference type="InterPro" id="IPR000215">
    <property type="entry name" value="Serpin_fam"/>
</dbReference>
<dbReference type="Gene3D" id="3.30.497.10">
    <property type="entry name" value="Antithrombin, subunit I, domain 2"/>
    <property type="match status" value="1"/>
</dbReference>
<sequence length="362" mass="42226">MMAYTYRHKLQIYFIAQILCTVWLTATVCGESDKYSEDEVVNENNVLAWYILDVSQILQNSKVNTILSPMNLLKTPAIVDLRFGADNEMEGINMILAESRRSLSRPENVEMFYNTKIQEISFADTANHLVMINDWGKRVTNEEFPKLIESNSSLKNLQVLILNMFHFVETLEINFKYTANLLFYITPKQRTKVPAVETTEYLKYLDSQMLDAKILQLPYSNGFSMYILLPHTKAGLNELLSILGFEQLKRLQWMMEVRRVNVLMPTFKYSFITNLKEDILDKSDHRFDSDFENSFSKEKDFVNIFKVAAISFNGTGKPKVEDYQNIRSAKYEKFHVDRPFVYYIENKYGEIVCIGKVVNPEQ</sequence>
<dbReference type="InterPro" id="IPR042178">
    <property type="entry name" value="Serpin_sf_1"/>
</dbReference>
<dbReference type="PROSITE" id="PS00284">
    <property type="entry name" value="SERPIN"/>
    <property type="match status" value="1"/>
</dbReference>
<evidence type="ECO:0000259" key="6">
    <source>
        <dbReference type="SMART" id="SM00093"/>
    </source>
</evidence>